<evidence type="ECO:0000256" key="9">
    <source>
        <dbReference type="SAM" id="Coils"/>
    </source>
</evidence>
<dbReference type="PROSITE" id="PS50109">
    <property type="entry name" value="HIS_KIN"/>
    <property type="match status" value="1"/>
</dbReference>
<sequence>MLNRLKIGTKIGAGFALGVVFFAMFSAIAYRSTKQLVETTTNEAHTYAVLGELEALLSQLRSAETGQRGYLLTGKDEYLQPYRSAVPVLDSKLRSLRSLTTDNPTQQNKLDTLEPLVAAKMAELNQTIELRQQKGFEAAQQLVLTERGKLLMDDIHSTLLSMKAEEQRLLERRSHANTVAAQQTTDTVIYGIPLYSLLLIIIGLTLSRHISRPLRQISTIATEVGAGNLEVDAPTSQRKDEIGILTRAFGEMLTNLRDTSRRTDEQTWLKSNLASFSRLLQGQRNNEVVARQLLSQLAPLVGAQQGVFYLMDTDTNPPTLKLLSSYAYQERKHLANQFRLGEGLVGQCALEKQRILLTDVPGDYIQIASGLGAAPPLNIVVLPLLFEQAVTGVLELASLQRFSPIQLRLLDEISESVGVVLNTIAADLRTSELLHESQMLTEELQQQQDEIQETNRLLEEQAETLQVSEAQLKEQQEEMRQSNDELQQLNEELEEKAQLLVEQKQEGDRKNEAIELARQALEEKASELALSSRYKSEFLANMSHELRTPLNSLLILARLLGENGEGNLTEKQVEYSRTIHAAGSDLLDLINEILDLAKIESGTISIDIETLPFADLQHFLERTFQQVAQGAGLDFRVELAPTLPPSMQTDPKRLQQILKNLLANAFKFTEQGSVTVQIAPSDRPSALASPIPMVAFTVTDTGVGINPEKQAIIFEAFQQADGTTSRRYGGTGLGLSISRELAQRLGGRIELTSQPGQGSTFTLVLPLELRGEERGERREEPRISSQRSAVSKTQSNLKPYNDPTDPLLLDPRPLPPNEVDDDRALIQSGDRVLLIIEDDIHFVRILTDMARQQGFKVLSSLRSQPGLALAQLFKPDAIMLDLRLPDMDGWTVLDRLKHDPATRHIPVHILSVDDEQQRSLQLGAIAYLQKPISSEALTQALVDIKGFVERPVKNLLVVEDDLVQAQSIRELIGNGDVLTTIVGTGADALTMLQSSRFDCMVLDLGLPDMPGFDLIEQIKQQPQFSRLPIIVYTGKELTQQQETQLRRLAETIIVKDVRSPERLLDETALFLHRVQAALPESKRQMLEQLHQSDPVLANKKVLIVDDDVRNIFALTSLLERYQMQVSYAENGLDGITVLQSHPDIDVILMDVMMPELDGYETTRAIRQLDSFRSLPIIALTAKAMQGDREKCLEAGASDYITKPVDTEQLLSLLRVWLYR</sequence>
<dbReference type="InterPro" id="IPR005467">
    <property type="entry name" value="His_kinase_dom"/>
</dbReference>
<dbReference type="SMART" id="SM00388">
    <property type="entry name" value="HisKA"/>
    <property type="match status" value="1"/>
</dbReference>
<feature type="compositionally biased region" description="Basic and acidic residues" evidence="10">
    <location>
        <begin position="772"/>
        <end position="782"/>
    </location>
</feature>
<keyword evidence="6" id="KW-0418">Kinase</keyword>
<feature type="domain" description="Response regulatory" evidence="13">
    <location>
        <begin position="1100"/>
        <end position="1217"/>
    </location>
</feature>
<dbReference type="InterPro" id="IPR003594">
    <property type="entry name" value="HATPase_dom"/>
</dbReference>
<evidence type="ECO:0000256" key="7">
    <source>
        <dbReference type="ARBA" id="ARBA00023012"/>
    </source>
</evidence>
<evidence type="ECO:0000259" key="12">
    <source>
        <dbReference type="PROSITE" id="PS50109"/>
    </source>
</evidence>
<dbReference type="Gene3D" id="3.30.565.10">
    <property type="entry name" value="Histidine kinase-like ATPase, C-terminal domain"/>
    <property type="match status" value="1"/>
</dbReference>
<dbReference type="RefSeq" id="WP_190447899.1">
    <property type="nucleotide sequence ID" value="NZ_JAMPLM010000005.1"/>
</dbReference>
<dbReference type="Proteomes" id="UP001476950">
    <property type="component" value="Unassembled WGS sequence"/>
</dbReference>
<evidence type="ECO:0000256" key="4">
    <source>
        <dbReference type="ARBA" id="ARBA00022553"/>
    </source>
</evidence>
<evidence type="ECO:0000259" key="14">
    <source>
        <dbReference type="PROSITE" id="PS50885"/>
    </source>
</evidence>
<keyword evidence="4 8" id="KW-0597">Phosphoprotein</keyword>
<feature type="modified residue" description="4-aspartylphosphate" evidence="8">
    <location>
        <position position="1150"/>
    </location>
</feature>
<evidence type="ECO:0000256" key="5">
    <source>
        <dbReference type="ARBA" id="ARBA00022679"/>
    </source>
</evidence>
<dbReference type="CDD" id="cd00082">
    <property type="entry name" value="HisKA"/>
    <property type="match status" value="1"/>
</dbReference>
<name>A0ABV0KH59_9CYAN</name>
<dbReference type="PANTHER" id="PTHR45339">
    <property type="entry name" value="HYBRID SIGNAL TRANSDUCTION HISTIDINE KINASE J"/>
    <property type="match status" value="1"/>
</dbReference>
<keyword evidence="5" id="KW-0808">Transferase</keyword>
<feature type="domain" description="Response regulatory" evidence="13">
    <location>
        <begin position="954"/>
        <end position="1070"/>
    </location>
</feature>
<dbReference type="SUPFAM" id="SSF52172">
    <property type="entry name" value="CheY-like"/>
    <property type="match status" value="3"/>
</dbReference>
<dbReference type="PROSITE" id="PS50110">
    <property type="entry name" value="RESPONSE_REGULATORY"/>
    <property type="match status" value="3"/>
</dbReference>
<protein>
    <recommendedName>
        <fullName evidence="3">histidine kinase</fullName>
        <ecNumber evidence="3">2.7.13.3</ecNumber>
    </recommendedName>
</protein>
<evidence type="ECO:0000256" key="2">
    <source>
        <dbReference type="ARBA" id="ARBA00004370"/>
    </source>
</evidence>
<dbReference type="Gene3D" id="3.40.50.2300">
    <property type="match status" value="3"/>
</dbReference>
<dbReference type="CDD" id="cd17546">
    <property type="entry name" value="REC_hyHK_CKI1_RcsC-like"/>
    <property type="match status" value="1"/>
</dbReference>
<reference evidence="15 16" key="1">
    <citation type="submission" date="2022-04" db="EMBL/GenBank/DDBJ databases">
        <title>Positive selection, recombination, and allopatry shape intraspecific diversity of widespread and dominant cyanobacteria.</title>
        <authorList>
            <person name="Wei J."/>
            <person name="Shu W."/>
            <person name="Hu C."/>
        </authorList>
    </citation>
    <scope>NUCLEOTIDE SEQUENCE [LARGE SCALE GENOMIC DNA]</scope>
    <source>
        <strain evidence="15 16">AS-A4</strain>
    </source>
</reference>
<dbReference type="PANTHER" id="PTHR45339:SF1">
    <property type="entry name" value="HYBRID SIGNAL TRANSDUCTION HISTIDINE KINASE J"/>
    <property type="match status" value="1"/>
</dbReference>
<feature type="region of interest" description="Disordered" evidence="10">
    <location>
        <begin position="772"/>
        <end position="816"/>
    </location>
</feature>
<feature type="coiled-coil region" evidence="9">
    <location>
        <begin position="430"/>
        <end position="531"/>
    </location>
</feature>
<feature type="domain" description="Histidine kinase" evidence="12">
    <location>
        <begin position="541"/>
        <end position="769"/>
    </location>
</feature>
<dbReference type="SMART" id="SM00387">
    <property type="entry name" value="HATPase_c"/>
    <property type="match status" value="1"/>
</dbReference>
<organism evidence="15 16">
    <name type="scientific">Stenomitos frigidus AS-A4</name>
    <dbReference type="NCBI Taxonomy" id="2933935"/>
    <lineage>
        <taxon>Bacteria</taxon>
        <taxon>Bacillati</taxon>
        <taxon>Cyanobacteriota</taxon>
        <taxon>Cyanophyceae</taxon>
        <taxon>Leptolyngbyales</taxon>
        <taxon>Leptolyngbyaceae</taxon>
        <taxon>Stenomitos</taxon>
    </lineage>
</organism>
<dbReference type="PRINTS" id="PR00344">
    <property type="entry name" value="BCTRLSENSOR"/>
</dbReference>
<proteinExistence type="predicted"/>
<keyword evidence="9" id="KW-0175">Coiled coil</keyword>
<evidence type="ECO:0000256" key="6">
    <source>
        <dbReference type="ARBA" id="ARBA00022777"/>
    </source>
</evidence>
<evidence type="ECO:0000256" key="10">
    <source>
        <dbReference type="SAM" id="MobiDB-lite"/>
    </source>
</evidence>
<gene>
    <name evidence="15" type="ORF">NDI38_08955</name>
</gene>
<evidence type="ECO:0000256" key="1">
    <source>
        <dbReference type="ARBA" id="ARBA00000085"/>
    </source>
</evidence>
<keyword evidence="11" id="KW-0472">Membrane</keyword>
<dbReference type="Gene3D" id="6.10.340.10">
    <property type="match status" value="1"/>
</dbReference>
<evidence type="ECO:0000259" key="13">
    <source>
        <dbReference type="PROSITE" id="PS50110"/>
    </source>
</evidence>
<dbReference type="InterPro" id="IPR003660">
    <property type="entry name" value="HAMP_dom"/>
</dbReference>
<dbReference type="InterPro" id="IPR003018">
    <property type="entry name" value="GAF"/>
</dbReference>
<dbReference type="Pfam" id="PF00072">
    <property type="entry name" value="Response_reg"/>
    <property type="match status" value="3"/>
</dbReference>
<dbReference type="SMART" id="SM00065">
    <property type="entry name" value="GAF"/>
    <property type="match status" value="1"/>
</dbReference>
<dbReference type="InterPro" id="IPR004358">
    <property type="entry name" value="Sig_transdc_His_kin-like_C"/>
</dbReference>
<dbReference type="SMART" id="SM00448">
    <property type="entry name" value="REC"/>
    <property type="match status" value="3"/>
</dbReference>
<evidence type="ECO:0000256" key="3">
    <source>
        <dbReference type="ARBA" id="ARBA00012438"/>
    </source>
</evidence>
<dbReference type="InterPro" id="IPR011006">
    <property type="entry name" value="CheY-like_superfamily"/>
</dbReference>
<keyword evidence="11" id="KW-1133">Transmembrane helix</keyword>
<feature type="domain" description="Response regulatory" evidence="13">
    <location>
        <begin position="832"/>
        <end position="945"/>
    </location>
</feature>
<dbReference type="EC" id="2.7.13.3" evidence="3"/>
<evidence type="ECO:0000256" key="8">
    <source>
        <dbReference type="PROSITE-ProRule" id="PRU00169"/>
    </source>
</evidence>
<feature type="transmembrane region" description="Helical" evidence="11">
    <location>
        <begin position="188"/>
        <end position="206"/>
    </location>
</feature>
<dbReference type="InterPro" id="IPR029016">
    <property type="entry name" value="GAF-like_dom_sf"/>
</dbReference>
<dbReference type="SUPFAM" id="SSF47384">
    <property type="entry name" value="Homodimeric domain of signal transducing histidine kinase"/>
    <property type="match status" value="1"/>
</dbReference>
<dbReference type="Pfam" id="PF00512">
    <property type="entry name" value="HisKA"/>
    <property type="match status" value="1"/>
</dbReference>
<dbReference type="InterPro" id="IPR036097">
    <property type="entry name" value="HisK_dim/P_sf"/>
</dbReference>
<dbReference type="PROSITE" id="PS50885">
    <property type="entry name" value="HAMP"/>
    <property type="match status" value="1"/>
</dbReference>
<dbReference type="SUPFAM" id="SSF158472">
    <property type="entry name" value="HAMP domain-like"/>
    <property type="match status" value="1"/>
</dbReference>
<dbReference type="Pfam" id="PF00672">
    <property type="entry name" value="HAMP"/>
    <property type="match status" value="1"/>
</dbReference>
<feature type="compositionally biased region" description="Low complexity" evidence="10">
    <location>
        <begin position="802"/>
        <end position="811"/>
    </location>
</feature>
<dbReference type="CDD" id="cd16922">
    <property type="entry name" value="HATPase_EvgS-ArcB-TorS-like"/>
    <property type="match status" value="1"/>
</dbReference>
<dbReference type="CDD" id="cd19410">
    <property type="entry name" value="HK9-like_sensor"/>
    <property type="match status" value="1"/>
</dbReference>
<dbReference type="EMBL" id="JAMPLM010000005">
    <property type="protein sequence ID" value="MEP1058566.1"/>
    <property type="molecule type" value="Genomic_DNA"/>
</dbReference>
<dbReference type="SUPFAM" id="SSF55874">
    <property type="entry name" value="ATPase domain of HSP90 chaperone/DNA topoisomerase II/histidine kinase"/>
    <property type="match status" value="1"/>
</dbReference>
<keyword evidence="11" id="KW-0812">Transmembrane</keyword>
<feature type="compositionally biased region" description="Polar residues" evidence="10">
    <location>
        <begin position="783"/>
        <end position="798"/>
    </location>
</feature>
<feature type="modified residue" description="4-aspartylphosphate" evidence="8">
    <location>
        <position position="881"/>
    </location>
</feature>
<dbReference type="CDD" id="cd00156">
    <property type="entry name" value="REC"/>
    <property type="match status" value="1"/>
</dbReference>
<evidence type="ECO:0000256" key="11">
    <source>
        <dbReference type="SAM" id="Phobius"/>
    </source>
</evidence>
<dbReference type="Pfam" id="PF02518">
    <property type="entry name" value="HATPase_c"/>
    <property type="match status" value="1"/>
</dbReference>
<evidence type="ECO:0000313" key="15">
    <source>
        <dbReference type="EMBL" id="MEP1058566.1"/>
    </source>
</evidence>
<comment type="subcellular location">
    <subcellularLocation>
        <location evidence="2">Membrane</location>
    </subcellularLocation>
</comment>
<dbReference type="InterPro" id="IPR007891">
    <property type="entry name" value="CHASE3"/>
</dbReference>
<dbReference type="Gene3D" id="3.30.450.40">
    <property type="match status" value="1"/>
</dbReference>
<dbReference type="Pfam" id="PF13185">
    <property type="entry name" value="GAF_2"/>
    <property type="match status" value="1"/>
</dbReference>
<keyword evidence="7" id="KW-0902">Two-component regulatory system</keyword>
<dbReference type="InterPro" id="IPR003661">
    <property type="entry name" value="HisK_dim/P_dom"/>
</dbReference>
<feature type="transmembrane region" description="Helical" evidence="11">
    <location>
        <begin position="12"/>
        <end position="30"/>
    </location>
</feature>
<keyword evidence="16" id="KW-1185">Reference proteome</keyword>
<feature type="domain" description="HAMP" evidence="14">
    <location>
        <begin position="208"/>
        <end position="261"/>
    </location>
</feature>
<dbReference type="Pfam" id="PF05227">
    <property type="entry name" value="CHASE3"/>
    <property type="match status" value="1"/>
</dbReference>
<feature type="modified residue" description="4-aspartylphosphate" evidence="8">
    <location>
        <position position="1003"/>
    </location>
</feature>
<comment type="catalytic activity">
    <reaction evidence="1">
        <text>ATP + protein L-histidine = ADP + protein N-phospho-L-histidine.</text>
        <dbReference type="EC" id="2.7.13.3"/>
    </reaction>
</comment>
<dbReference type="Gene3D" id="1.10.287.130">
    <property type="match status" value="1"/>
</dbReference>
<dbReference type="InterPro" id="IPR001789">
    <property type="entry name" value="Sig_transdc_resp-reg_receiver"/>
</dbReference>
<dbReference type="InterPro" id="IPR036890">
    <property type="entry name" value="HATPase_C_sf"/>
</dbReference>
<dbReference type="CDD" id="cd06225">
    <property type="entry name" value="HAMP"/>
    <property type="match status" value="1"/>
</dbReference>
<accession>A0ABV0KH59</accession>
<evidence type="ECO:0000313" key="16">
    <source>
        <dbReference type="Proteomes" id="UP001476950"/>
    </source>
</evidence>
<dbReference type="SMART" id="SM00304">
    <property type="entry name" value="HAMP"/>
    <property type="match status" value="1"/>
</dbReference>
<comment type="caution">
    <text evidence="15">The sequence shown here is derived from an EMBL/GenBank/DDBJ whole genome shotgun (WGS) entry which is preliminary data.</text>
</comment>
<dbReference type="SUPFAM" id="SSF55781">
    <property type="entry name" value="GAF domain-like"/>
    <property type="match status" value="1"/>
</dbReference>